<organism evidence="1 2">
    <name type="scientific">Portunus trituberculatus</name>
    <name type="common">Swimming crab</name>
    <name type="synonym">Neptunus trituberculatus</name>
    <dbReference type="NCBI Taxonomy" id="210409"/>
    <lineage>
        <taxon>Eukaryota</taxon>
        <taxon>Metazoa</taxon>
        <taxon>Ecdysozoa</taxon>
        <taxon>Arthropoda</taxon>
        <taxon>Crustacea</taxon>
        <taxon>Multicrustacea</taxon>
        <taxon>Malacostraca</taxon>
        <taxon>Eumalacostraca</taxon>
        <taxon>Eucarida</taxon>
        <taxon>Decapoda</taxon>
        <taxon>Pleocyemata</taxon>
        <taxon>Brachyura</taxon>
        <taxon>Eubrachyura</taxon>
        <taxon>Portunoidea</taxon>
        <taxon>Portunidae</taxon>
        <taxon>Portuninae</taxon>
        <taxon>Portunus</taxon>
    </lineage>
</organism>
<dbReference type="Proteomes" id="UP000324222">
    <property type="component" value="Unassembled WGS sequence"/>
</dbReference>
<comment type="caution">
    <text evidence="1">The sequence shown here is derived from an EMBL/GenBank/DDBJ whole genome shotgun (WGS) entry which is preliminary data.</text>
</comment>
<evidence type="ECO:0000313" key="1">
    <source>
        <dbReference type="EMBL" id="MPC55319.1"/>
    </source>
</evidence>
<keyword evidence="2" id="KW-1185">Reference proteome</keyword>
<dbReference type="AlphaFoldDB" id="A0A5B7GCD4"/>
<protein>
    <submittedName>
        <fullName evidence="1">Uncharacterized protein</fullName>
    </submittedName>
</protein>
<proteinExistence type="predicted"/>
<sequence length="101" mass="11413">MKHVDRKRTLRHLGMFLCGASRPHFVIFSRGEESFEAKKSWRGAMRLLVALTWPGLAFPSCLIPHCLRRKFFCTSHCVTPSFLLISECCVTSAGCVARIAQ</sequence>
<name>A0A5B7GCD4_PORTR</name>
<evidence type="ECO:0000313" key="2">
    <source>
        <dbReference type="Proteomes" id="UP000324222"/>
    </source>
</evidence>
<reference evidence="1 2" key="1">
    <citation type="submission" date="2019-05" db="EMBL/GenBank/DDBJ databases">
        <title>Another draft genome of Portunus trituberculatus and its Hox gene families provides insights of decapod evolution.</title>
        <authorList>
            <person name="Jeong J.-H."/>
            <person name="Song I."/>
            <person name="Kim S."/>
            <person name="Choi T."/>
            <person name="Kim D."/>
            <person name="Ryu S."/>
            <person name="Kim W."/>
        </authorList>
    </citation>
    <scope>NUCLEOTIDE SEQUENCE [LARGE SCALE GENOMIC DNA]</scope>
    <source>
        <tissue evidence="1">Muscle</tissue>
    </source>
</reference>
<accession>A0A5B7GCD4</accession>
<gene>
    <name evidence="1" type="ORF">E2C01_049251</name>
</gene>
<dbReference type="EMBL" id="VSRR010013074">
    <property type="protein sequence ID" value="MPC55319.1"/>
    <property type="molecule type" value="Genomic_DNA"/>
</dbReference>